<keyword evidence="2" id="KW-0597">Phosphoprotein</keyword>
<evidence type="ECO:0000313" key="13">
    <source>
        <dbReference type="Proteomes" id="UP000438429"/>
    </source>
</evidence>
<organism evidence="12 13">
    <name type="scientific">Scophthalmus maximus</name>
    <name type="common">Turbot</name>
    <name type="synonym">Psetta maxima</name>
    <dbReference type="NCBI Taxonomy" id="52904"/>
    <lineage>
        <taxon>Eukaryota</taxon>
        <taxon>Metazoa</taxon>
        <taxon>Chordata</taxon>
        <taxon>Craniata</taxon>
        <taxon>Vertebrata</taxon>
        <taxon>Euteleostomi</taxon>
        <taxon>Actinopterygii</taxon>
        <taxon>Neopterygii</taxon>
        <taxon>Teleostei</taxon>
        <taxon>Neoteleostei</taxon>
        <taxon>Acanthomorphata</taxon>
        <taxon>Carangaria</taxon>
        <taxon>Pleuronectiformes</taxon>
        <taxon>Pleuronectoidei</taxon>
        <taxon>Scophthalmidae</taxon>
        <taxon>Scophthalmus</taxon>
    </lineage>
</organism>
<feature type="compositionally biased region" description="Acidic residues" evidence="9">
    <location>
        <begin position="964"/>
        <end position="982"/>
    </location>
</feature>
<name>A0A6A4RZF8_SCOMX</name>
<dbReference type="InterPro" id="IPR057459">
    <property type="entry name" value="SYDE1/2_C2"/>
</dbReference>
<feature type="compositionally biased region" description="Low complexity" evidence="9">
    <location>
        <begin position="35"/>
        <end position="44"/>
    </location>
</feature>
<dbReference type="EMBL" id="VEVO01000020">
    <property type="protein sequence ID" value="KAF0025987.1"/>
    <property type="molecule type" value="Genomic_DNA"/>
</dbReference>
<dbReference type="GO" id="GO:0097060">
    <property type="term" value="C:synaptic membrane"/>
    <property type="evidence" value="ECO:0007669"/>
    <property type="project" value="TreeGrafter"/>
</dbReference>
<feature type="region of interest" description="Disordered" evidence="9">
    <location>
        <begin position="410"/>
        <end position="444"/>
    </location>
</feature>
<evidence type="ECO:0000259" key="10">
    <source>
        <dbReference type="PROSITE" id="PS50238"/>
    </source>
</evidence>
<feature type="coiled-coil region" evidence="8">
    <location>
        <begin position="1178"/>
        <end position="1212"/>
    </location>
</feature>
<evidence type="ECO:0000256" key="1">
    <source>
        <dbReference type="ARBA" id="ARBA00022468"/>
    </source>
</evidence>
<dbReference type="InterPro" id="IPR052118">
    <property type="entry name" value="Rho-GAP_regulator"/>
</dbReference>
<dbReference type="GO" id="GO:0005096">
    <property type="term" value="F:GTPase activator activity"/>
    <property type="evidence" value="ECO:0007669"/>
    <property type="project" value="UniProtKB-KW"/>
</dbReference>
<dbReference type="GO" id="GO:0007165">
    <property type="term" value="P:signal transduction"/>
    <property type="evidence" value="ECO:0007669"/>
    <property type="project" value="InterPro"/>
</dbReference>
<feature type="region of interest" description="Disordered" evidence="9">
    <location>
        <begin position="1"/>
        <end position="47"/>
    </location>
</feature>
<evidence type="ECO:0000259" key="11">
    <source>
        <dbReference type="PROSITE" id="PS51676"/>
    </source>
</evidence>
<dbReference type="Pfam" id="PF25336">
    <property type="entry name" value="C2_SYDE"/>
    <property type="match status" value="2"/>
</dbReference>
<evidence type="ECO:0000256" key="5">
    <source>
        <dbReference type="ARBA" id="ARBA00057607"/>
    </source>
</evidence>
<dbReference type="FunFam" id="1.10.555.10:FF:000051">
    <property type="entry name" value="Synapse defective Rho GTPase homolog 1"/>
    <property type="match status" value="1"/>
</dbReference>
<feature type="region of interest" description="Disordered" evidence="9">
    <location>
        <begin position="468"/>
        <end position="532"/>
    </location>
</feature>
<dbReference type="Gene3D" id="1.10.555.10">
    <property type="entry name" value="Rho GTPase activation protein"/>
    <property type="match status" value="1"/>
</dbReference>
<keyword evidence="4" id="KW-0449">Lipoprotein</keyword>
<evidence type="ECO:0000313" key="12">
    <source>
        <dbReference type="EMBL" id="KAF0025987.1"/>
    </source>
</evidence>
<evidence type="ECO:0000256" key="6">
    <source>
        <dbReference type="ARBA" id="ARBA00074687"/>
    </source>
</evidence>
<feature type="domain" description="Rho-GAP" evidence="10">
    <location>
        <begin position="671"/>
        <end position="885"/>
    </location>
</feature>
<keyword evidence="8" id="KW-0175">Coiled coil</keyword>
<feature type="region of interest" description="Disordered" evidence="9">
    <location>
        <begin position="333"/>
        <end position="368"/>
    </location>
</feature>
<feature type="region of interest" description="Disordered" evidence="9">
    <location>
        <begin position="964"/>
        <end position="991"/>
    </location>
</feature>
<dbReference type="PROSITE" id="PS51676">
    <property type="entry name" value="FF"/>
    <property type="match status" value="1"/>
</dbReference>
<dbReference type="InterPro" id="IPR008936">
    <property type="entry name" value="Rho_GTPase_activation_prot"/>
</dbReference>
<sequence length="1275" mass="140606">MTTWRVATLADPDPPSPPRNHITVAKKQQWVKQGSAAPSTSSTPRPLKLDCPSGISHDALVTTCGQKLLEDKDKNLVTQLTENGLTLDEEFIQVSPLAVSSTRITVSGVPPFIPNEALEKEVSARAVPGLVGALCKANTVSLKRLVDAAGPALTNASAVSSMLGIRSVRMVQRALDLWRKKLSDKERELLLQFHQGTVQPEPMDVFPEINLTPKYTELNGPLLSIDRQKTLSLSAVNGKNLYKGCVKTMNQKNLCDRATNAEQCGDGKLICLTWDITSAPCVPVSSTTIQQEASQPAGGSTVVTTPSISTKRSGQHAYLQSLDRSSRAWVLSSGKSQASEDVCGPQEDSGSNIWYNPIPEEEDAGNPRREEEIWRRREEGGATKRVGPADTRELGGLWVGWTEEGASLSVSHQTDITADDTDSNPASQNKGGVSGSVIDRLRSPGTVRKLSLKMRKLPELRRKLSLRSYSRAHRQGNDQNVISRYHLDSSAPPARPVRQSSRRRSASKGGHLSDGDSPELLPRQQGPKPAAFQETACDVSSFRLYLGSDPPRCSQRVTGLLTVHLLGLEEMKTRSEGSKDLFLAIQVDGVTRARTALLNLRSSALSLNHTFHLELERAQQLRIVVLTPGSRSQQLCVKLEPTGLLYVKLSLQEQWDTKISTDTSPSNVFGVELHNLVEKEGSAAPVPLLIQKTVAEIERRGLKVVGLYRLCGSAAVKKELRDWFERNSSAVCLSDDLYPDINVITGVLKDFLRELPSPLITSTLYQVVRDAMTLRPQPQQAQSPVELLSCLPPPERATLSLLLDHLSLVASFSSSNRMTQQNLAVCFGPVLLTPTQEAWREGGGGRAGRGGGKGFGQGEGIASAVDFKRHIEALHYLLQQWPVPTHRVPGDNHTSPPPSATITQGQQLPVLRLAVPQNPEGEVVVSRRARGGLARLESPPPINRYAGDWSICGRDVLSGQEADYDEVAGSESDGDSGDDEEEKKEVWVSGGGGGAGRGDLYVDDFMDFDASFNCRLSLKDFDTLIHDLDRELAKQINICCDDTMMLPVSRYKGQPVGMISSEEVGVLQRRDKHLLLTNQIIHRPVGHAPMTQRLLSPSQLTGNERSSSPEFLPPALFYIDSTDQLQTQRSGIMPIVSGHASWRGRHADTRTIVSFLDDDAKVEQVVESGIVVFEEFVKSRVKDEYKENQSKLHKARDKFKQLLEEANITNRTTFKEFCARYRGDQRFYTLNRKKEQEVLFNHYITSLKKRDKENRGRGILLLAQMYPRFKHLNQS</sequence>
<evidence type="ECO:0000256" key="4">
    <source>
        <dbReference type="ARBA" id="ARBA00023288"/>
    </source>
</evidence>
<comment type="function">
    <text evidence="5">GTPase activator for the Rho-type GTPases. As a GCM1 downstream effector, it is involved in placental development and positively regulates trophoblast cells migration. It regulates cytoskeletal remodeling by controlling the activity of Rho GTPases including RHOA, CDC42 and RAC1.</text>
</comment>
<dbReference type="SUPFAM" id="SSF48350">
    <property type="entry name" value="GTPase activation domain, GAP"/>
    <property type="match status" value="1"/>
</dbReference>
<dbReference type="SMART" id="SM00324">
    <property type="entry name" value="RhoGAP"/>
    <property type="match status" value="1"/>
</dbReference>
<dbReference type="PANTHER" id="PTHR46150">
    <property type="entry name" value="RHO GTPASE-ACTIVATING PROTEIN 100F"/>
    <property type="match status" value="1"/>
</dbReference>
<gene>
    <name evidence="12" type="ORF">F2P81_022868</name>
</gene>
<dbReference type="PROSITE" id="PS50238">
    <property type="entry name" value="RHOGAP"/>
    <property type="match status" value="1"/>
</dbReference>
<evidence type="ECO:0000256" key="8">
    <source>
        <dbReference type="SAM" id="Coils"/>
    </source>
</evidence>
<protein>
    <recommendedName>
        <fullName evidence="6">Rho GTPase-activating protein SYDE1</fullName>
    </recommendedName>
    <alternativeName>
        <fullName evidence="7">Synapse defective protein 1 homolog 1</fullName>
    </alternativeName>
</protein>
<proteinExistence type="predicted"/>
<comment type="caution">
    <text evidence="12">The sequence shown here is derived from an EMBL/GenBank/DDBJ whole genome shotgun (WGS) entry which is preliminary data.</text>
</comment>
<accession>A0A6A4RZF8</accession>
<dbReference type="InterPro" id="IPR002713">
    <property type="entry name" value="FF_domain"/>
</dbReference>
<evidence type="ECO:0000256" key="3">
    <source>
        <dbReference type="ARBA" id="ARBA00023139"/>
    </source>
</evidence>
<dbReference type="Proteomes" id="UP000438429">
    <property type="component" value="Unassembled WGS sequence"/>
</dbReference>
<evidence type="ECO:0000256" key="9">
    <source>
        <dbReference type="SAM" id="MobiDB-lite"/>
    </source>
</evidence>
<keyword evidence="3" id="KW-0564">Palmitate</keyword>
<dbReference type="PANTHER" id="PTHR46150:SF2">
    <property type="entry name" value="RHO GTPASE-ACTIVATING PROTEIN SYDE1"/>
    <property type="match status" value="1"/>
</dbReference>
<evidence type="ECO:0000256" key="2">
    <source>
        <dbReference type="ARBA" id="ARBA00022553"/>
    </source>
</evidence>
<dbReference type="Pfam" id="PF00620">
    <property type="entry name" value="RhoGAP"/>
    <property type="match status" value="1"/>
</dbReference>
<dbReference type="SUPFAM" id="SSF81698">
    <property type="entry name" value="FF domain"/>
    <property type="match status" value="1"/>
</dbReference>
<evidence type="ECO:0000256" key="7">
    <source>
        <dbReference type="ARBA" id="ARBA00075368"/>
    </source>
</evidence>
<keyword evidence="1" id="KW-0343">GTPase activation</keyword>
<dbReference type="Gene3D" id="1.10.10.440">
    <property type="entry name" value="FF domain"/>
    <property type="match status" value="1"/>
</dbReference>
<dbReference type="InterPro" id="IPR036517">
    <property type="entry name" value="FF_domain_sf"/>
</dbReference>
<dbReference type="Pfam" id="PF01846">
    <property type="entry name" value="FF"/>
    <property type="match status" value="1"/>
</dbReference>
<dbReference type="SMART" id="SM00441">
    <property type="entry name" value="FF"/>
    <property type="match status" value="1"/>
</dbReference>
<dbReference type="GO" id="GO:0016477">
    <property type="term" value="P:cell migration"/>
    <property type="evidence" value="ECO:0007669"/>
    <property type="project" value="TreeGrafter"/>
</dbReference>
<reference evidence="12 13" key="1">
    <citation type="submission" date="2019-06" db="EMBL/GenBank/DDBJ databases">
        <title>Draft genomes of female and male turbot (Scophthalmus maximus).</title>
        <authorList>
            <person name="Xu H."/>
            <person name="Xu X.-W."/>
            <person name="Shao C."/>
            <person name="Chen S."/>
        </authorList>
    </citation>
    <scope>NUCLEOTIDE SEQUENCE [LARGE SCALE GENOMIC DNA]</scope>
    <source>
        <strain evidence="12">Ysfricsl-2016a</strain>
        <tissue evidence="12">Blood</tissue>
    </source>
</reference>
<feature type="domain" description="FF" evidence="11">
    <location>
        <begin position="1191"/>
        <end position="1246"/>
    </location>
</feature>
<feature type="region of interest" description="Disordered" evidence="9">
    <location>
        <begin position="289"/>
        <end position="309"/>
    </location>
</feature>
<dbReference type="AlphaFoldDB" id="A0A6A4RZF8"/>
<dbReference type="GO" id="GO:0046578">
    <property type="term" value="P:regulation of Ras protein signal transduction"/>
    <property type="evidence" value="ECO:0007669"/>
    <property type="project" value="TreeGrafter"/>
</dbReference>
<dbReference type="InterPro" id="IPR000198">
    <property type="entry name" value="RhoGAP_dom"/>
</dbReference>